<protein>
    <submittedName>
        <fullName evidence="1">Uncharacterized protein</fullName>
    </submittedName>
</protein>
<sequence length="62" mass="7105">MIGHQRSIIHGQDNPKAIIKMIRSRQSRRSVVVTVDWSSLLIVKLANVCCQRSSMINCKRLK</sequence>
<dbReference type="AlphaFoldDB" id="A0A9I9E5C5"/>
<proteinExistence type="predicted"/>
<name>A0A9I9E5C5_CUCME</name>
<organism evidence="1">
    <name type="scientific">Cucumis melo</name>
    <name type="common">Muskmelon</name>
    <dbReference type="NCBI Taxonomy" id="3656"/>
    <lineage>
        <taxon>Eukaryota</taxon>
        <taxon>Viridiplantae</taxon>
        <taxon>Streptophyta</taxon>
        <taxon>Embryophyta</taxon>
        <taxon>Tracheophyta</taxon>
        <taxon>Spermatophyta</taxon>
        <taxon>Magnoliopsida</taxon>
        <taxon>eudicotyledons</taxon>
        <taxon>Gunneridae</taxon>
        <taxon>Pentapetalae</taxon>
        <taxon>rosids</taxon>
        <taxon>fabids</taxon>
        <taxon>Cucurbitales</taxon>
        <taxon>Cucurbitaceae</taxon>
        <taxon>Benincaseae</taxon>
        <taxon>Cucumis</taxon>
    </lineage>
</organism>
<accession>A0A9I9E5C5</accession>
<dbReference type="Gramene" id="MELO3C028996.2.1">
    <property type="protein sequence ID" value="MELO3C028996.2.1"/>
    <property type="gene ID" value="MELO3C028996.2"/>
</dbReference>
<evidence type="ECO:0000313" key="1">
    <source>
        <dbReference type="EnsemblPlants" id="MELO3C028996.2.1"/>
    </source>
</evidence>
<reference evidence="1" key="1">
    <citation type="submission" date="2023-03" db="UniProtKB">
        <authorList>
            <consortium name="EnsemblPlants"/>
        </authorList>
    </citation>
    <scope>IDENTIFICATION</scope>
</reference>
<dbReference type="EnsemblPlants" id="MELO3C028996.2.1">
    <property type="protein sequence ID" value="MELO3C028996.2.1"/>
    <property type="gene ID" value="MELO3C028996.2"/>
</dbReference>